<reference evidence="3" key="2">
    <citation type="submission" date="2020-09" db="EMBL/GenBank/DDBJ databases">
        <authorList>
            <person name="Sun Q."/>
            <person name="Ohkuma M."/>
        </authorList>
    </citation>
    <scope>NUCLEOTIDE SEQUENCE</scope>
    <source>
        <strain evidence="3">JCM 4386</strain>
    </source>
</reference>
<feature type="region of interest" description="Disordered" evidence="1">
    <location>
        <begin position="27"/>
        <end position="124"/>
    </location>
</feature>
<reference evidence="3" key="1">
    <citation type="journal article" date="2014" name="Int. J. Syst. Evol. Microbiol.">
        <title>Complete genome sequence of Corynebacterium casei LMG S-19264T (=DSM 44701T), isolated from a smear-ripened cheese.</title>
        <authorList>
            <consortium name="US DOE Joint Genome Institute (JGI-PGF)"/>
            <person name="Walter F."/>
            <person name="Albersmeier A."/>
            <person name="Kalinowski J."/>
            <person name="Ruckert C."/>
        </authorList>
    </citation>
    <scope>NUCLEOTIDE SEQUENCE</scope>
    <source>
        <strain evidence="3">JCM 4386</strain>
    </source>
</reference>
<accession>A0A918GDK3</accession>
<keyword evidence="4" id="KW-1185">Reference proteome</keyword>
<dbReference type="PROSITE" id="PS51257">
    <property type="entry name" value="PROKAR_LIPOPROTEIN"/>
    <property type="match status" value="1"/>
</dbReference>
<comment type="caution">
    <text evidence="3">The sequence shown here is derived from an EMBL/GenBank/DDBJ whole genome shotgun (WGS) entry which is preliminary data.</text>
</comment>
<evidence type="ECO:0000256" key="2">
    <source>
        <dbReference type="SAM" id="SignalP"/>
    </source>
</evidence>
<protein>
    <recommendedName>
        <fullName evidence="5">Lipoprotein</fullName>
    </recommendedName>
</protein>
<dbReference type="AlphaFoldDB" id="A0A918GDK3"/>
<evidence type="ECO:0000256" key="1">
    <source>
        <dbReference type="SAM" id="MobiDB-lite"/>
    </source>
</evidence>
<proteinExistence type="predicted"/>
<feature type="chain" id="PRO_5039017667" description="Lipoprotein" evidence="2">
    <location>
        <begin position="18"/>
        <end position="152"/>
    </location>
</feature>
<feature type="signal peptide" evidence="2">
    <location>
        <begin position="1"/>
        <end position="17"/>
    </location>
</feature>
<keyword evidence="2" id="KW-0732">Signal</keyword>
<dbReference type="Proteomes" id="UP000606194">
    <property type="component" value="Unassembled WGS sequence"/>
</dbReference>
<evidence type="ECO:0000313" key="4">
    <source>
        <dbReference type="Proteomes" id="UP000606194"/>
    </source>
</evidence>
<evidence type="ECO:0008006" key="5">
    <source>
        <dbReference type="Google" id="ProtNLM"/>
    </source>
</evidence>
<dbReference type="EMBL" id="BMTL01000061">
    <property type="protein sequence ID" value="GGS29709.1"/>
    <property type="molecule type" value="Genomic_DNA"/>
</dbReference>
<name>A0A918GDK3_9ACTN</name>
<dbReference type="RefSeq" id="WP_190154259.1">
    <property type="nucleotide sequence ID" value="NZ_BMTL01000061.1"/>
</dbReference>
<sequence>MRHTLALAAALTTVLLAGGCVSLPGGAPPQPHLAPDAARTPSPVPDPGQAPAFTALVSTAPSGTPQSPARHRRGAAHRFPGPGDAGHRPPRAQPPARPHSGSKAARPARPARPRQVRPGRPPSTYDLRTVCGWSHRSPVSPSVRRLCDAFAG</sequence>
<evidence type="ECO:0000313" key="3">
    <source>
        <dbReference type="EMBL" id="GGS29709.1"/>
    </source>
</evidence>
<feature type="compositionally biased region" description="Polar residues" evidence="1">
    <location>
        <begin position="56"/>
        <end position="67"/>
    </location>
</feature>
<gene>
    <name evidence="3" type="ORF">GCM10010269_80410</name>
</gene>
<organism evidence="3 4">
    <name type="scientific">Streptomyces humidus</name>
    <dbReference type="NCBI Taxonomy" id="52259"/>
    <lineage>
        <taxon>Bacteria</taxon>
        <taxon>Bacillati</taxon>
        <taxon>Actinomycetota</taxon>
        <taxon>Actinomycetes</taxon>
        <taxon>Kitasatosporales</taxon>
        <taxon>Streptomycetaceae</taxon>
        <taxon>Streptomyces</taxon>
    </lineage>
</organism>